<organism evidence="3 4">
    <name type="scientific">Elstera litoralis</name>
    <dbReference type="NCBI Taxonomy" id="552518"/>
    <lineage>
        <taxon>Bacteria</taxon>
        <taxon>Pseudomonadati</taxon>
        <taxon>Pseudomonadota</taxon>
        <taxon>Alphaproteobacteria</taxon>
        <taxon>Rhodospirillales</taxon>
        <taxon>Rhodospirillaceae</taxon>
        <taxon>Elstera</taxon>
    </lineage>
</organism>
<dbReference type="InterPro" id="IPR014027">
    <property type="entry name" value="UDP-Glc/GDP-Man_DH_C"/>
</dbReference>
<dbReference type="PANTHER" id="PTHR43750:SF3">
    <property type="entry name" value="UDP-GLUCOSE 6-DEHYDROGENASE TUAD"/>
    <property type="match status" value="1"/>
</dbReference>
<dbReference type="PATRIC" id="fig|552518.3.peg.2581"/>
<dbReference type="RefSeq" id="WP_045776442.1">
    <property type="nucleotide sequence ID" value="NZ_LAJY01000389.1"/>
</dbReference>
<gene>
    <name evidence="3" type="ORF">VZ95_14200</name>
</gene>
<evidence type="ECO:0000313" key="3">
    <source>
        <dbReference type="EMBL" id="KJV08993.1"/>
    </source>
</evidence>
<keyword evidence="4" id="KW-1185">Reference proteome</keyword>
<name>A0A0F3IR06_9PROT</name>
<dbReference type="AlphaFoldDB" id="A0A0F3IR06"/>
<comment type="caution">
    <text evidence="3">The sequence shown here is derived from an EMBL/GenBank/DDBJ whole genome shotgun (WGS) entry which is preliminary data.</text>
</comment>
<sequence length="68" mass="7550">AYETMGGADALVIITEWNEFRALDLKRVKSLLKSPVLVDLRNVYEPDMMATAGFDYTCVGRVSLPAVQ</sequence>
<reference evidence="3 4" key="1">
    <citation type="submission" date="2015-03" db="EMBL/GenBank/DDBJ databases">
        <title>Draft genome sequence of Elstera litoralis.</title>
        <authorList>
            <person name="Rahalkar M.C."/>
            <person name="Dhakephalkar P.K."/>
            <person name="Pore S.D."/>
            <person name="Arora P."/>
            <person name="Kapse N.G."/>
            <person name="Pandit P.S."/>
        </authorList>
    </citation>
    <scope>NUCLEOTIDE SEQUENCE [LARGE SCALE GENOMIC DNA]</scope>
    <source>
        <strain evidence="3 4">Dia-1</strain>
    </source>
</reference>
<dbReference type="EMBL" id="LAJY01000389">
    <property type="protein sequence ID" value="KJV08993.1"/>
    <property type="molecule type" value="Genomic_DNA"/>
</dbReference>
<dbReference type="Proteomes" id="UP000033774">
    <property type="component" value="Unassembled WGS sequence"/>
</dbReference>
<dbReference type="Pfam" id="PF03720">
    <property type="entry name" value="UDPG_MGDP_dh_C"/>
    <property type="match status" value="1"/>
</dbReference>
<evidence type="ECO:0000313" key="4">
    <source>
        <dbReference type="Proteomes" id="UP000033774"/>
    </source>
</evidence>
<accession>A0A0F3IR06</accession>
<evidence type="ECO:0000256" key="1">
    <source>
        <dbReference type="ARBA" id="ARBA00015132"/>
    </source>
</evidence>
<dbReference type="PANTHER" id="PTHR43750">
    <property type="entry name" value="UDP-GLUCOSE 6-DEHYDROGENASE TUAD"/>
    <property type="match status" value="1"/>
</dbReference>
<feature type="non-terminal residue" evidence="3">
    <location>
        <position position="1"/>
    </location>
</feature>
<proteinExistence type="predicted"/>
<feature type="domain" description="UDP-glucose/GDP-mannose dehydrogenase C-terminal" evidence="2">
    <location>
        <begin position="2"/>
        <end position="46"/>
    </location>
</feature>
<dbReference type="Gene3D" id="3.40.50.720">
    <property type="entry name" value="NAD(P)-binding Rossmann-like Domain"/>
    <property type="match status" value="1"/>
</dbReference>
<dbReference type="GO" id="GO:0051287">
    <property type="term" value="F:NAD binding"/>
    <property type="evidence" value="ECO:0007669"/>
    <property type="project" value="InterPro"/>
</dbReference>
<protein>
    <recommendedName>
        <fullName evidence="1">UDP-glucose 6-dehydrogenase</fullName>
    </recommendedName>
</protein>
<dbReference type="InterPro" id="IPR036220">
    <property type="entry name" value="UDP-Glc/GDP-Man_DH_C_sf"/>
</dbReference>
<dbReference type="GO" id="GO:0016616">
    <property type="term" value="F:oxidoreductase activity, acting on the CH-OH group of donors, NAD or NADP as acceptor"/>
    <property type="evidence" value="ECO:0007669"/>
    <property type="project" value="InterPro"/>
</dbReference>
<dbReference type="SUPFAM" id="SSF52413">
    <property type="entry name" value="UDP-glucose/GDP-mannose dehydrogenase C-terminal domain"/>
    <property type="match status" value="1"/>
</dbReference>
<evidence type="ECO:0000259" key="2">
    <source>
        <dbReference type="Pfam" id="PF03720"/>
    </source>
</evidence>